<dbReference type="InterPro" id="IPR046450">
    <property type="entry name" value="PA_dom_sf"/>
</dbReference>
<evidence type="ECO:0000256" key="1">
    <source>
        <dbReference type="SAM" id="MobiDB-lite"/>
    </source>
</evidence>
<proteinExistence type="predicted"/>
<comment type="caution">
    <text evidence="3">The sequence shown here is derived from an EMBL/GenBank/DDBJ whole genome shotgun (WGS) entry which is preliminary data.</text>
</comment>
<evidence type="ECO:0000313" key="4">
    <source>
        <dbReference type="Proteomes" id="UP000037247"/>
    </source>
</evidence>
<organism evidence="3 4">
    <name type="scientific">Gordonia jacobaea</name>
    <dbReference type="NCBI Taxonomy" id="122202"/>
    <lineage>
        <taxon>Bacteria</taxon>
        <taxon>Bacillati</taxon>
        <taxon>Actinomycetota</taxon>
        <taxon>Actinomycetes</taxon>
        <taxon>Mycobacteriales</taxon>
        <taxon>Gordoniaceae</taxon>
        <taxon>Gordonia</taxon>
    </lineage>
</organism>
<keyword evidence="4" id="KW-1185">Reference proteome</keyword>
<dbReference type="CDD" id="cd00538">
    <property type="entry name" value="PA"/>
    <property type="match status" value="1"/>
</dbReference>
<protein>
    <recommendedName>
        <fullName evidence="2">PA domain-containing protein</fullName>
    </recommendedName>
</protein>
<gene>
    <name evidence="3" type="ORF">ABW18_11990</name>
</gene>
<dbReference type="Gene3D" id="3.50.30.30">
    <property type="match status" value="1"/>
</dbReference>
<evidence type="ECO:0000313" key="3">
    <source>
        <dbReference type="EMBL" id="KNA91026.1"/>
    </source>
</evidence>
<reference evidence="3 4" key="1">
    <citation type="submission" date="2015-05" db="EMBL/GenBank/DDBJ databases">
        <title>Draft genome sequence of the bacterium Gordonia jacobaea a new member of the Gordonia genus.</title>
        <authorList>
            <person name="Jimenez-Galisteo G."/>
            <person name="Dominguez A."/>
            <person name="Munoz E."/>
            <person name="Vinas M."/>
        </authorList>
    </citation>
    <scope>NUCLEOTIDE SEQUENCE [LARGE SCALE GENOMIC DNA]</scope>
    <source>
        <strain evidence="4">mv1</strain>
    </source>
</reference>
<dbReference type="EMBL" id="LDTZ01000017">
    <property type="protein sequence ID" value="KNA91026.1"/>
    <property type="molecule type" value="Genomic_DNA"/>
</dbReference>
<dbReference type="InterPro" id="IPR003137">
    <property type="entry name" value="PA_domain"/>
</dbReference>
<feature type="compositionally biased region" description="Polar residues" evidence="1">
    <location>
        <begin position="149"/>
        <end position="165"/>
    </location>
</feature>
<feature type="domain" description="PA" evidence="2">
    <location>
        <begin position="211"/>
        <end position="266"/>
    </location>
</feature>
<dbReference type="Pfam" id="PF02225">
    <property type="entry name" value="PA"/>
    <property type="match status" value="1"/>
</dbReference>
<dbReference type="Proteomes" id="UP000037247">
    <property type="component" value="Unassembled WGS sequence"/>
</dbReference>
<name>A0ABR5IBR0_9ACTN</name>
<accession>A0ABR5IBR0</accession>
<dbReference type="SUPFAM" id="SSF52025">
    <property type="entry name" value="PA domain"/>
    <property type="match status" value="1"/>
</dbReference>
<feature type="region of interest" description="Disordered" evidence="1">
    <location>
        <begin position="149"/>
        <end position="171"/>
    </location>
</feature>
<evidence type="ECO:0000259" key="2">
    <source>
        <dbReference type="Pfam" id="PF02225"/>
    </source>
</evidence>
<sequence length="312" mass="33541">MVTVETHGLAGHLTRIASVAGSAFSDDISLLACWVEQGLIFIVFRSNLMWDARRALGIVYDPASLAKPIDVEELAFEIYEYEMVEPHLYTTAFSTEHDAIHWRVVGSSEMPARFERLLTKAATEGSTEEHLRRLAAACIAGTTVLSGPSFTGSDAQPGRNSTEHGSFSPLPEAGLKTRFSYVASAVDASVDGTPVSLKPFPFSTGTDSVSVPLTVSGDGCQAGRANTGGKFVVGYRGGCSFEQKYDVARREGAAGLVIISDERLTDARWQSPRIDLTEIPVLVCDEPESIRLLVNGRALSVSFHGQVNSSPI</sequence>